<evidence type="ECO:0000259" key="2">
    <source>
        <dbReference type="Pfam" id="PF01471"/>
    </source>
</evidence>
<accession>A0A1V0UQJ5</accession>
<dbReference type="GO" id="GO:0016787">
    <property type="term" value="F:hydrolase activity"/>
    <property type="evidence" value="ECO:0007669"/>
    <property type="project" value="UniProtKB-KW"/>
</dbReference>
<dbReference type="InterPro" id="IPR036365">
    <property type="entry name" value="PGBD-like_sf"/>
</dbReference>
<feature type="domain" description="Peptidoglycan binding-like" evidence="2">
    <location>
        <begin position="38"/>
        <end position="93"/>
    </location>
</feature>
<dbReference type="Pfam" id="PF01471">
    <property type="entry name" value="PG_binding_1"/>
    <property type="match status" value="1"/>
</dbReference>
<reference evidence="4 5" key="1">
    <citation type="submission" date="2017-03" db="EMBL/GenBank/DDBJ databases">
        <title>Paenibacillus larvae genome sequencing.</title>
        <authorList>
            <person name="Dingman D.W."/>
        </authorList>
    </citation>
    <scope>NUCLEOTIDE SEQUENCE [LARGE SCALE GENOMIC DNA]</scope>
    <source>
        <strain evidence="4 5">SAG 10367</strain>
    </source>
</reference>
<feature type="chain" id="PRO_5010719357" evidence="1">
    <location>
        <begin position="30"/>
        <end position="216"/>
    </location>
</feature>
<dbReference type="InterPro" id="IPR002477">
    <property type="entry name" value="Peptidoglycan-bd-like"/>
</dbReference>
<evidence type="ECO:0000256" key="1">
    <source>
        <dbReference type="SAM" id="SignalP"/>
    </source>
</evidence>
<feature type="domain" description="Cell wall hydrolase SleB" evidence="3">
    <location>
        <begin position="117"/>
        <end position="214"/>
    </location>
</feature>
<dbReference type="InterPro" id="IPR036366">
    <property type="entry name" value="PGBDSf"/>
</dbReference>
<name>A0A1V0UQJ5_9BACL</name>
<dbReference type="PROSITE" id="PS51257">
    <property type="entry name" value="PROKAR_LIPOPROTEIN"/>
    <property type="match status" value="1"/>
</dbReference>
<dbReference type="InterPro" id="IPR011105">
    <property type="entry name" value="Cell_wall_hydrolase_SleB"/>
</dbReference>
<protein>
    <submittedName>
        <fullName evidence="4">Cell wall hydrolase</fullName>
    </submittedName>
</protein>
<organism evidence="4 5">
    <name type="scientific">Paenibacillus larvae subsp. pulvifaciens</name>
    <dbReference type="NCBI Taxonomy" id="1477"/>
    <lineage>
        <taxon>Bacteria</taxon>
        <taxon>Bacillati</taxon>
        <taxon>Bacillota</taxon>
        <taxon>Bacilli</taxon>
        <taxon>Bacillales</taxon>
        <taxon>Paenibacillaceae</taxon>
        <taxon>Paenibacillus</taxon>
    </lineage>
</organism>
<dbReference type="InterPro" id="IPR042047">
    <property type="entry name" value="SleB_dom1"/>
</dbReference>
<keyword evidence="4" id="KW-0378">Hydrolase</keyword>
<dbReference type="AlphaFoldDB" id="A0A1V0UQJ5"/>
<dbReference type="Gene3D" id="1.10.101.10">
    <property type="entry name" value="PGBD-like superfamily/PGBD"/>
    <property type="match status" value="1"/>
</dbReference>
<evidence type="ECO:0000259" key="3">
    <source>
        <dbReference type="Pfam" id="PF07486"/>
    </source>
</evidence>
<sequence length="216" mass="23194">MKKIKQAVITLSVSACALGLMVMASPAGAMTLNIGTQSEHVLNLQERLSSLGYFKKGITGYYGKITKEAVRDFQKAYGLSVTGSADSATLAKLNQMAGSKQITLDQLARIIYAEARGESFKGQVAVGAVVLNRVQSNAFPDSITEVIFQPGQFSAIRDGQYSLKPNQAAYDAARSALNGWDPTGGALYYYNPHTATSSWSKSRPTLSSIGNHVFTR</sequence>
<dbReference type="SMR" id="A0A1V0UQJ5"/>
<feature type="signal peptide" evidence="1">
    <location>
        <begin position="1"/>
        <end position="29"/>
    </location>
</feature>
<dbReference type="Pfam" id="PF07486">
    <property type="entry name" value="Hydrolase_2"/>
    <property type="match status" value="1"/>
</dbReference>
<evidence type="ECO:0000313" key="4">
    <source>
        <dbReference type="EMBL" id="ARF67549.1"/>
    </source>
</evidence>
<gene>
    <name evidence="4" type="ORF">B7C51_06515</name>
</gene>
<dbReference type="SUPFAM" id="SSF47090">
    <property type="entry name" value="PGBD-like"/>
    <property type="match status" value="1"/>
</dbReference>
<evidence type="ECO:0000313" key="5">
    <source>
        <dbReference type="Proteomes" id="UP000192727"/>
    </source>
</evidence>
<proteinExistence type="predicted"/>
<dbReference type="EMBL" id="CP020557">
    <property type="protein sequence ID" value="ARF67549.1"/>
    <property type="molecule type" value="Genomic_DNA"/>
</dbReference>
<dbReference type="Proteomes" id="UP000192727">
    <property type="component" value="Chromosome"/>
</dbReference>
<keyword evidence="1" id="KW-0732">Signal</keyword>
<dbReference type="Gene3D" id="6.20.240.60">
    <property type="match status" value="1"/>
</dbReference>
<dbReference type="Gene3D" id="1.10.10.2520">
    <property type="entry name" value="Cell wall hydrolase SleB, domain 1"/>
    <property type="match status" value="1"/>
</dbReference>